<gene>
    <name evidence="1" type="ORF">Tci_894843</name>
</gene>
<accession>A0A699USU7</accession>
<dbReference type="AlphaFoldDB" id="A0A699USU7"/>
<evidence type="ECO:0000313" key="1">
    <source>
        <dbReference type="EMBL" id="GFD22874.1"/>
    </source>
</evidence>
<protein>
    <submittedName>
        <fullName evidence="1">Uncharacterized protein</fullName>
    </submittedName>
</protein>
<name>A0A699USU7_TANCI</name>
<dbReference type="EMBL" id="BKCJ011340578">
    <property type="protein sequence ID" value="GFD22874.1"/>
    <property type="molecule type" value="Genomic_DNA"/>
</dbReference>
<proteinExistence type="predicted"/>
<reference evidence="1" key="1">
    <citation type="journal article" date="2019" name="Sci. Rep.">
        <title>Draft genome of Tanacetum cinerariifolium, the natural source of mosquito coil.</title>
        <authorList>
            <person name="Yamashiro T."/>
            <person name="Shiraishi A."/>
            <person name="Satake H."/>
            <person name="Nakayama K."/>
        </authorList>
    </citation>
    <scope>NUCLEOTIDE SEQUENCE</scope>
</reference>
<comment type="caution">
    <text evidence="1">The sequence shown here is derived from an EMBL/GenBank/DDBJ whole genome shotgun (WGS) entry which is preliminary data.</text>
</comment>
<sequence>ADDELKTKNIIKYRLGGRAHSLTLLEFAHRLGLYHVEELAEELDEEGFNVYFQRGLRSDEHFNAQEY</sequence>
<organism evidence="1">
    <name type="scientific">Tanacetum cinerariifolium</name>
    <name type="common">Dalmatian daisy</name>
    <name type="synonym">Chrysanthemum cinerariifolium</name>
    <dbReference type="NCBI Taxonomy" id="118510"/>
    <lineage>
        <taxon>Eukaryota</taxon>
        <taxon>Viridiplantae</taxon>
        <taxon>Streptophyta</taxon>
        <taxon>Embryophyta</taxon>
        <taxon>Tracheophyta</taxon>
        <taxon>Spermatophyta</taxon>
        <taxon>Magnoliopsida</taxon>
        <taxon>eudicotyledons</taxon>
        <taxon>Gunneridae</taxon>
        <taxon>Pentapetalae</taxon>
        <taxon>asterids</taxon>
        <taxon>campanulids</taxon>
        <taxon>Asterales</taxon>
        <taxon>Asteraceae</taxon>
        <taxon>Asteroideae</taxon>
        <taxon>Anthemideae</taxon>
        <taxon>Anthemidinae</taxon>
        <taxon>Tanacetum</taxon>
    </lineage>
</organism>
<feature type="non-terminal residue" evidence="1">
    <location>
        <position position="1"/>
    </location>
</feature>